<sequence>MSFPVCAQEGFVLPTLGSQDVFSDKAPANNTENDSQSIGKKSEQILTNEAQQGFQNLSVEGTKSQLYQYGKGTATQAAQSHIEGLLSPYGHVKTTLNVGDDGSLDGSSLDYLIPWYAGESTLIFNQFSAHSKEGRNIANMGAGVRYNVNKDWMLGVNAFYDYDISRGHRRGSIGSEVWTNFLKLSGNYYIPLSQWKTSKDFDNYEERPAKGWDVRLQTYLPAYPQLGSSLVYEQYYGDQVALFGTDNLEEDPSSVTLGVDYTPVPLVTIGAGYKQGNSDESELTANISVDYHIGTPLSKQLDASAVSDMRTLAGSRMDFVDRNNDIVLEYREVKDLDIDVYLKPTNTAPQCILADDPDQAQAYEGCHWTLNADIKSHRKIASARWVPVGGYSAENTLGLPALSPKSNISTGNNNHWTLTFPAWVSSKDPHANEYDLAVTFSDDKGDSKQSNIVKIKVSEAPVSYQLAITNDPQSDKAVKRNANGKDTVDLEASGAKVSGLQGETTALTGENLNMNFHAYAVSDKNHEHEIKIHASKEDCDKNTGGLYYVNAPDKGKSTIASTLPGIFSLIATPENNENQQTNPVVVDFNAGNKEIVTAIVDKQNPDVNLTATKGNLLLLGHEYEFRVAYDSNKNGQWDATDRETISDTDKTPIISLVNYKWLFDGMNPQGEKGGYAASNTDNQNLVIPQTNAQATAVLASAGKSGVQGFELRVDFELSDAGSKLLKSLSAN</sequence>
<comment type="similarity">
    <text evidence="1">Belongs to the intimin/invasin family.</text>
</comment>
<proteinExistence type="inferred from homology"/>
<dbReference type="Gene3D" id="2.40.160.160">
    <property type="entry name" value="Inverse autotransporter, beta-domain"/>
    <property type="match status" value="1"/>
</dbReference>
<dbReference type="AlphaFoldDB" id="A0A2L1UTS1"/>
<evidence type="ECO:0000313" key="5">
    <source>
        <dbReference type="EMBL" id="AVF36297.1"/>
    </source>
</evidence>
<name>A0A2L1UTS1_9GAMM</name>
<dbReference type="EMBL" id="CP019062">
    <property type="protein sequence ID" value="AVF36297.1"/>
    <property type="molecule type" value="Genomic_DNA"/>
</dbReference>
<dbReference type="RefSeq" id="WP_192938017.1">
    <property type="nucleotide sequence ID" value="NZ_CP019062.1"/>
</dbReference>
<organism evidence="5 6">
    <name type="scientific">Rahnella sikkimica</name>
    <dbReference type="NCBI Taxonomy" id="1805933"/>
    <lineage>
        <taxon>Bacteria</taxon>
        <taxon>Pseudomonadati</taxon>
        <taxon>Pseudomonadota</taxon>
        <taxon>Gammaproteobacteria</taxon>
        <taxon>Enterobacterales</taxon>
        <taxon>Yersiniaceae</taxon>
        <taxon>Rahnella</taxon>
    </lineage>
</organism>
<dbReference type="InterPro" id="IPR024519">
    <property type="entry name" value="IAT_beta"/>
</dbReference>
<evidence type="ECO:0000259" key="4">
    <source>
        <dbReference type="Pfam" id="PF11924"/>
    </source>
</evidence>
<dbReference type="FunFam" id="2.40.160.160:FF:000001">
    <property type="entry name" value="Intimin-like inverse autotransporter SinH"/>
    <property type="match status" value="1"/>
</dbReference>
<dbReference type="GO" id="GO:0009279">
    <property type="term" value="C:cell outer membrane"/>
    <property type="evidence" value="ECO:0007669"/>
    <property type="project" value="TreeGrafter"/>
</dbReference>
<accession>A0A2L1UTS1</accession>
<keyword evidence="6" id="KW-1185">Reference proteome</keyword>
<evidence type="ECO:0000256" key="3">
    <source>
        <dbReference type="ARBA" id="ARBA00074571"/>
    </source>
</evidence>
<dbReference type="GO" id="GO:0007155">
    <property type="term" value="P:cell adhesion"/>
    <property type="evidence" value="ECO:0007669"/>
    <property type="project" value="InterPro"/>
</dbReference>
<protein>
    <recommendedName>
        <fullName evidence="3">Invasin</fullName>
    </recommendedName>
</protein>
<dbReference type="PANTHER" id="PTHR39576">
    <property type="entry name" value="ATTACHING AND EFFACING PROTEIN HOMOLOG-RELATED-RELATED"/>
    <property type="match status" value="1"/>
</dbReference>
<dbReference type="InterPro" id="IPR051715">
    <property type="entry name" value="Intimin-Invasin_domain"/>
</dbReference>
<dbReference type="PANTHER" id="PTHR39576:SF2">
    <property type="entry name" value="ATTACHING AND EFFACING PROTEIN HOMOLOG-RELATED"/>
    <property type="match status" value="1"/>
</dbReference>
<evidence type="ECO:0000313" key="6">
    <source>
        <dbReference type="Proteomes" id="UP000239197"/>
    </source>
</evidence>
<dbReference type="Pfam" id="PF11924">
    <property type="entry name" value="IAT_beta"/>
    <property type="match status" value="1"/>
</dbReference>
<dbReference type="InterPro" id="IPR038177">
    <property type="entry name" value="IAT_beta_sf"/>
</dbReference>
<evidence type="ECO:0000256" key="2">
    <source>
        <dbReference type="ARBA" id="ARBA00057597"/>
    </source>
</evidence>
<gene>
    <name evidence="5" type="ORF">BV494_15775</name>
</gene>
<feature type="domain" description="Inverse autotransporter beta-domain" evidence="4">
    <location>
        <begin position="50"/>
        <end position="324"/>
    </location>
</feature>
<reference evidence="6" key="1">
    <citation type="submission" date="2017-01" db="EMBL/GenBank/DDBJ databases">
        <title>Genome sequence of Rouxiella sp. ERMR1:05.</title>
        <authorList>
            <person name="Kumar R."/>
            <person name="Singh D."/>
            <person name="Kumar S."/>
        </authorList>
    </citation>
    <scope>NUCLEOTIDE SEQUENCE [LARGE SCALE GENOMIC DNA]</scope>
    <source>
        <strain evidence="6">ERMR1:05</strain>
    </source>
</reference>
<evidence type="ECO:0000256" key="1">
    <source>
        <dbReference type="ARBA" id="ARBA00010116"/>
    </source>
</evidence>
<dbReference type="Proteomes" id="UP000239197">
    <property type="component" value="Chromosome"/>
</dbReference>
<dbReference type="KEGG" id="rox:BV494_15775"/>
<dbReference type="InterPro" id="IPR003535">
    <property type="entry name" value="Intimin/invasin_bac"/>
</dbReference>
<dbReference type="PRINTS" id="PR01369">
    <property type="entry name" value="INTIMIN"/>
</dbReference>
<comment type="function">
    <text evidence="2">Invasin is a protein that allows enteric bacteria to penetrate cultured mammalian cells. The entry of invasin in the cell is mediated by binding several beta-1 chain integrins.</text>
</comment>